<dbReference type="PANTHER" id="PTHR23501">
    <property type="entry name" value="MAJOR FACILITATOR SUPERFAMILY"/>
    <property type="match status" value="1"/>
</dbReference>
<dbReference type="Pfam" id="PF01073">
    <property type="entry name" value="3Beta_HSD"/>
    <property type="match status" value="1"/>
</dbReference>
<evidence type="ECO:0000256" key="5">
    <source>
        <dbReference type="ARBA" id="ARBA00023136"/>
    </source>
</evidence>
<dbReference type="EMBL" id="JAKJXO020000004">
    <property type="protein sequence ID" value="KAL1606208.1"/>
    <property type="molecule type" value="Genomic_DNA"/>
</dbReference>
<name>A0ABR3RPS5_9PLEO</name>
<feature type="transmembrane region" description="Helical" evidence="7">
    <location>
        <begin position="727"/>
        <end position="744"/>
    </location>
</feature>
<organism evidence="9 10">
    <name type="scientific">Paraconiothyrium brasiliense</name>
    <dbReference type="NCBI Taxonomy" id="300254"/>
    <lineage>
        <taxon>Eukaryota</taxon>
        <taxon>Fungi</taxon>
        <taxon>Dikarya</taxon>
        <taxon>Ascomycota</taxon>
        <taxon>Pezizomycotina</taxon>
        <taxon>Dothideomycetes</taxon>
        <taxon>Pleosporomycetidae</taxon>
        <taxon>Pleosporales</taxon>
        <taxon>Massarineae</taxon>
        <taxon>Didymosphaeriaceae</taxon>
        <taxon>Paraconiothyrium</taxon>
    </lineage>
</organism>
<protein>
    <recommendedName>
        <fullName evidence="8">Major facilitator superfamily (MFS) profile domain-containing protein</fullName>
    </recommendedName>
</protein>
<dbReference type="PANTHER" id="PTHR23501:SF187">
    <property type="entry name" value="MAJOR FACILITATOR SUPERFAMILY (MFS) PROFILE DOMAIN-CONTAINING PROTEIN"/>
    <property type="match status" value="1"/>
</dbReference>
<evidence type="ECO:0000313" key="10">
    <source>
        <dbReference type="Proteomes" id="UP001521785"/>
    </source>
</evidence>
<feature type="transmembrane region" description="Helical" evidence="7">
    <location>
        <begin position="655"/>
        <end position="674"/>
    </location>
</feature>
<evidence type="ECO:0000256" key="2">
    <source>
        <dbReference type="ARBA" id="ARBA00022448"/>
    </source>
</evidence>
<dbReference type="Gene3D" id="1.20.1250.20">
    <property type="entry name" value="MFS general substrate transporter like domains"/>
    <property type="match status" value="1"/>
</dbReference>
<sequence>MVIEDGARYPILVTGGCGFLGSHIVDALVAQHFMVVAASRNPTKYRNPGANYVVCDLTNAEAIVTLIDDVKPRAIIHTVTAGPMSPWSAQKKDLEATKNLISTAQDADTVKAFVYSSSAEAVANTSGSCKAPWAEEDAILHSLESAPTGYSKAKAISEKLVLQSNTSGLNRAETVSGKDFHGSLLTSVLRMPGIYGPRDGSITPGLLEGTNTLITRLQLGDNKPLHEWVYVESAAHAHVLATKALLDTARSDEKRVDGEAFFITDGEPVKFWDFARKLWSAAGDKHCARLDRPTVIPWWPVVALAHEGLTALPEEPHDERTTPKDWRFWTVFLSCCFLALLVSLDGTAVVIALPHIVSDLHVGDEFIWVANSFWLAGTIFQPLCAQLSNIYGRKTPVLTSIAIFFLGGAITGWARSAAALIAGRTVQGLGGGGILLLMEVIVCDILSVRERGRYLSIVLSTAAVGAIAGPPLGGVIADRNWRWIFWMNMPIAAGVFVVMAFLMRLRSNKAASDESASRVDWIGAMLFASSLTSLLIGLIFGGTMYAWSSWHVILPIVLGTVGWAAFHIYELRLCHNPSVPSHLFGNRTSVAGFAINFIHSMITTWIAFEWPTYFQGVLLASPMQAGVNYLAYEAFLIPAAGIAGSLVSKTGLFRPYQFVGFALLTLGCGLNVLLRSDTRTVIWVVLIAINAVGLGSVMPTMLPAILGSLPEKDVALATGMYSFLRSFGYIWGVTISAVIFNASFERYSGQISEITLRESLGQGKAYHYVSSEFMRTLPQELRTEVIDVYTKSLRVGWIAATVFAAVAMLLVFVEKHVPLRSKLDTDYGLEQRTKTGEEI</sequence>
<accession>A0ABR3RPS5</accession>
<feature type="domain" description="Major facilitator superfamily (MFS) profile" evidence="8">
    <location>
        <begin position="331"/>
        <end position="818"/>
    </location>
</feature>
<evidence type="ECO:0000256" key="1">
    <source>
        <dbReference type="ARBA" id="ARBA00004141"/>
    </source>
</evidence>
<feature type="transmembrane region" description="Helical" evidence="7">
    <location>
        <begin position="524"/>
        <end position="546"/>
    </location>
</feature>
<dbReference type="SUPFAM" id="SSF51735">
    <property type="entry name" value="NAD(P)-binding Rossmann-fold domains"/>
    <property type="match status" value="1"/>
</dbReference>
<keyword evidence="5 7" id="KW-0472">Membrane</keyword>
<dbReference type="InterPro" id="IPR036291">
    <property type="entry name" value="NAD(P)-bd_dom_sf"/>
</dbReference>
<feature type="transmembrane region" description="Helical" evidence="7">
    <location>
        <begin position="454"/>
        <end position="477"/>
    </location>
</feature>
<dbReference type="Pfam" id="PF07690">
    <property type="entry name" value="MFS_1"/>
    <property type="match status" value="1"/>
</dbReference>
<comment type="caution">
    <text evidence="9">The sequence shown here is derived from an EMBL/GenBank/DDBJ whole genome shotgun (WGS) entry which is preliminary data.</text>
</comment>
<keyword evidence="4 7" id="KW-1133">Transmembrane helix</keyword>
<keyword evidence="6" id="KW-0325">Glycoprotein</keyword>
<dbReference type="PROSITE" id="PS50850">
    <property type="entry name" value="MFS"/>
    <property type="match status" value="1"/>
</dbReference>
<dbReference type="Gene3D" id="3.40.50.720">
    <property type="entry name" value="NAD(P)-binding Rossmann-like Domain"/>
    <property type="match status" value="1"/>
</dbReference>
<evidence type="ECO:0000256" key="7">
    <source>
        <dbReference type="SAM" id="Phobius"/>
    </source>
</evidence>
<proteinExistence type="predicted"/>
<feature type="transmembrane region" description="Helical" evidence="7">
    <location>
        <begin position="552"/>
        <end position="569"/>
    </location>
</feature>
<keyword evidence="10" id="KW-1185">Reference proteome</keyword>
<evidence type="ECO:0000259" key="8">
    <source>
        <dbReference type="PROSITE" id="PS50850"/>
    </source>
</evidence>
<dbReference type="InterPro" id="IPR011701">
    <property type="entry name" value="MFS"/>
</dbReference>
<evidence type="ECO:0000256" key="6">
    <source>
        <dbReference type="ARBA" id="ARBA00023180"/>
    </source>
</evidence>
<comment type="subcellular location">
    <subcellularLocation>
        <location evidence="1">Membrane</location>
        <topology evidence="1">Multi-pass membrane protein</topology>
    </subcellularLocation>
</comment>
<dbReference type="Gene3D" id="1.20.1720.10">
    <property type="entry name" value="Multidrug resistance protein D"/>
    <property type="match status" value="1"/>
</dbReference>
<gene>
    <name evidence="9" type="ORF">SLS60_003609</name>
</gene>
<keyword evidence="3 7" id="KW-0812">Transmembrane</keyword>
<reference evidence="9 10" key="1">
    <citation type="submission" date="2024-02" db="EMBL/GenBank/DDBJ databases">
        <title>De novo assembly and annotation of 12 fungi associated with fruit tree decline syndrome in Ontario, Canada.</title>
        <authorList>
            <person name="Sulman M."/>
            <person name="Ellouze W."/>
            <person name="Ilyukhin E."/>
        </authorList>
    </citation>
    <scope>NUCLEOTIDE SEQUENCE [LARGE SCALE GENOMIC DNA]</scope>
    <source>
        <strain evidence="9 10">M42-189</strain>
    </source>
</reference>
<dbReference type="SUPFAM" id="SSF103473">
    <property type="entry name" value="MFS general substrate transporter"/>
    <property type="match status" value="1"/>
</dbReference>
<feature type="transmembrane region" description="Helical" evidence="7">
    <location>
        <begin position="590"/>
        <end position="608"/>
    </location>
</feature>
<keyword evidence="2" id="KW-0813">Transport</keyword>
<dbReference type="InterPro" id="IPR036259">
    <property type="entry name" value="MFS_trans_sf"/>
</dbReference>
<dbReference type="PRINTS" id="PR01036">
    <property type="entry name" value="TCRTETB"/>
</dbReference>
<feature type="transmembrane region" description="Helical" evidence="7">
    <location>
        <begin position="397"/>
        <end position="422"/>
    </location>
</feature>
<evidence type="ECO:0000313" key="9">
    <source>
        <dbReference type="EMBL" id="KAL1606208.1"/>
    </source>
</evidence>
<evidence type="ECO:0000256" key="3">
    <source>
        <dbReference type="ARBA" id="ARBA00022692"/>
    </source>
</evidence>
<feature type="transmembrane region" description="Helical" evidence="7">
    <location>
        <begin position="795"/>
        <end position="813"/>
    </location>
</feature>
<feature type="transmembrane region" description="Helical" evidence="7">
    <location>
        <begin position="680"/>
        <end position="706"/>
    </location>
</feature>
<feature type="transmembrane region" description="Helical" evidence="7">
    <location>
        <begin position="366"/>
        <end position="385"/>
    </location>
</feature>
<feature type="transmembrane region" description="Helical" evidence="7">
    <location>
        <begin position="328"/>
        <end position="354"/>
    </location>
</feature>
<feature type="transmembrane region" description="Helical" evidence="7">
    <location>
        <begin position="628"/>
        <end position="648"/>
    </location>
</feature>
<evidence type="ECO:0000256" key="4">
    <source>
        <dbReference type="ARBA" id="ARBA00022989"/>
    </source>
</evidence>
<dbReference type="InterPro" id="IPR020846">
    <property type="entry name" value="MFS_dom"/>
</dbReference>
<dbReference type="InterPro" id="IPR002225">
    <property type="entry name" value="3Beta_OHSteriod_DH/Estase"/>
</dbReference>
<feature type="transmembrane region" description="Helical" evidence="7">
    <location>
        <begin position="483"/>
        <end position="503"/>
    </location>
</feature>
<dbReference type="Proteomes" id="UP001521785">
    <property type="component" value="Unassembled WGS sequence"/>
</dbReference>